<gene>
    <name evidence="1" type="ORF">CHS0354_013330</name>
</gene>
<name>A0AAE0T537_9BIVA</name>
<evidence type="ECO:0000313" key="2">
    <source>
        <dbReference type="Proteomes" id="UP001195483"/>
    </source>
</evidence>
<dbReference type="Proteomes" id="UP001195483">
    <property type="component" value="Unassembled WGS sequence"/>
</dbReference>
<protein>
    <submittedName>
        <fullName evidence="1">Uncharacterized protein</fullName>
    </submittedName>
</protein>
<dbReference type="EMBL" id="JAEAOA010000814">
    <property type="protein sequence ID" value="KAK3603952.1"/>
    <property type="molecule type" value="Genomic_DNA"/>
</dbReference>
<reference evidence="1" key="1">
    <citation type="journal article" date="2021" name="Genome Biol. Evol.">
        <title>A High-Quality Reference Genome for a Parasitic Bivalve with Doubly Uniparental Inheritance (Bivalvia: Unionida).</title>
        <authorList>
            <person name="Smith C.H."/>
        </authorList>
    </citation>
    <scope>NUCLEOTIDE SEQUENCE</scope>
    <source>
        <strain evidence="1">CHS0354</strain>
    </source>
</reference>
<sequence>MGSSKEDSPKGSLGFALVANHTTLESLQPQIPDWVSSKLVENRNVLDTAAKPERCLYSKRKRRISATEVIAGWLEYVSYCNKRNRFSYHLEERLANHET</sequence>
<dbReference type="AlphaFoldDB" id="A0AAE0T537"/>
<feature type="non-terminal residue" evidence="1">
    <location>
        <position position="99"/>
    </location>
</feature>
<reference evidence="1" key="3">
    <citation type="submission" date="2023-05" db="EMBL/GenBank/DDBJ databases">
        <authorList>
            <person name="Smith C.H."/>
        </authorList>
    </citation>
    <scope>NUCLEOTIDE SEQUENCE</scope>
    <source>
        <strain evidence="1">CHS0354</strain>
        <tissue evidence="1">Mantle</tissue>
    </source>
</reference>
<keyword evidence="2" id="KW-1185">Reference proteome</keyword>
<evidence type="ECO:0000313" key="1">
    <source>
        <dbReference type="EMBL" id="KAK3603952.1"/>
    </source>
</evidence>
<accession>A0AAE0T537</accession>
<reference evidence="1" key="2">
    <citation type="journal article" date="2021" name="Genome Biol. Evol.">
        <title>Developing a high-quality reference genome for a parasitic bivalve with doubly uniparental inheritance (Bivalvia: Unionida).</title>
        <authorList>
            <person name="Smith C.H."/>
        </authorList>
    </citation>
    <scope>NUCLEOTIDE SEQUENCE</scope>
    <source>
        <strain evidence="1">CHS0354</strain>
        <tissue evidence="1">Mantle</tissue>
    </source>
</reference>
<comment type="caution">
    <text evidence="1">The sequence shown here is derived from an EMBL/GenBank/DDBJ whole genome shotgun (WGS) entry which is preliminary data.</text>
</comment>
<organism evidence="1 2">
    <name type="scientific">Potamilus streckersoni</name>
    <dbReference type="NCBI Taxonomy" id="2493646"/>
    <lineage>
        <taxon>Eukaryota</taxon>
        <taxon>Metazoa</taxon>
        <taxon>Spiralia</taxon>
        <taxon>Lophotrochozoa</taxon>
        <taxon>Mollusca</taxon>
        <taxon>Bivalvia</taxon>
        <taxon>Autobranchia</taxon>
        <taxon>Heteroconchia</taxon>
        <taxon>Palaeoheterodonta</taxon>
        <taxon>Unionida</taxon>
        <taxon>Unionoidea</taxon>
        <taxon>Unionidae</taxon>
        <taxon>Ambleminae</taxon>
        <taxon>Lampsilini</taxon>
        <taxon>Potamilus</taxon>
    </lineage>
</organism>
<proteinExistence type="predicted"/>